<keyword evidence="2" id="KW-0812">Transmembrane</keyword>
<dbReference type="Pfam" id="PF18962">
    <property type="entry name" value="Por_Secre_tail"/>
    <property type="match status" value="1"/>
</dbReference>
<evidence type="ECO:0000256" key="1">
    <source>
        <dbReference type="ARBA" id="ARBA00022729"/>
    </source>
</evidence>
<evidence type="ECO:0000313" key="4">
    <source>
        <dbReference type="EMBL" id="AXG74334.1"/>
    </source>
</evidence>
<keyword evidence="5" id="KW-1185">Reference proteome</keyword>
<feature type="domain" description="Fibronectin type-III" evidence="3">
    <location>
        <begin position="521"/>
        <end position="620"/>
    </location>
</feature>
<sequence>MNILFKNLFITCINYVKLVIVCVFFVVLLTIIYNYYNMKNITIKNALNFGKDSKRWLLGYLVLFALLSVTTTYSQVGTINIGSGTANSANRVPIYSCYNYTYSQQIVKASEYAANGGVAGNVTKVSYYYSSGGTNLANWANWTVYLGHTSKTEFTSDTDWEPLGNLTQVYSGAITPVAGNWFEITFTTPFNYDGTSNLIIAIDENESGYSCTANFGSYTGSSNTGIYYYSDGTNPDPASPPSGTRTSALARLQFFGSVASCLAPNGLASSGVSPNAATISWNAVTAASTGYDYYYSTTNTAPTSATTPSGSVASGTTTASLSGLMSNTQYYAWVRSACAGTDVSAWTSSISFTTLCDATDIPYYEDANSATTPNIPACVTIQNAGTGNNWTTASNPGYGFDSNVFRYSYSSNPANAWFYTQGLNLTAGVSYRLSYTYGNNSTFYTEKLKIGYGTSASDAGMTTILADHQDVTGASATDAFVDFTPTTTGVYYVGFNAYSAANLYYIYVDDISVILTPTCEPVTGVVATTGSFTSGNLAWNESASLPADGYEYYVSEDATPPTGATTVSGSVAAGIFTAEATGLTMGTTYYAWVRAVCSDSDSSPWEGPSSFYTGYCTPAPTTVDNDGIIGVAMGTINNVTSGEPGNYADYTVQSTDAAAGATVDFAITYGTGYTYGTKIWIDWNNDTDFDDEGELVYTGLSTNDNPTTLEGSFSVPADAAVIGSHTVRIGGTDNDGGGTPCYSGSYGSYEDYSINIFMPDPPAITEFTPDTYCAVAGDITITGTTLGNATLEIGGTAVTITSNTDTEIVASVPAGVSGTVSVTTVAGTDTTLDTFAVTEPAELTLSATEATLCLGNSSDIVTITQGASDFDIYEWSPVTGMSGNDIDGYVFNPSETTTYTLTASQSTGSCEISTEFVVTVNPVPTPVTVVPSETIACLGSPVELTAEGGETITAVDYCLPTIGSTGASGDYLNNFTFADITNNNSGDEVSDYTYYSDITANVVGGQTYDISLQGGSTTWSQTFRVWIDFNQDGVFAEDESVFNTTTGTTAVVNGTVTIPATAFNGLTRMRVGDRFSSTIGAGEACGHTGYGEWEDYNVMITGASSAVEYVWSPIDGLYEDVAGTVAYNGDPVQVVYAMPSATTTYTATVTTDLGCPASDSATINIVITPAPTGDVVASFTTAATIADLTATGTDVQWYDVATGGTPLSDSEFLSSGMYYATQTLNGCESQDRLAVTVTVPEMDWVNLQWPFELTIVQGDTGMVYAQGYEAGVTPGAGPGIGVMAWIGISNENTDPSTWTTWVPMMFNDQVGNNDEFVAAIGDDLEPGTYYYASRFQYLEGPYSYGGYNAGGGSFWNGADYVSGVLTVNCGTMAPVADASQAFCDAATVSDLAAEGEMVQWYATAIGGLPLAMDAAVLNGGTYYASQTIDCESLTRTAVAVTINVTPAPTGSDMQVFEDGATVAELMAMGNDIMWYDAAGNMLSADDALEDGAMYYASQTMNGCESQDMLAVTVTVNMPSVDYVNLQYPGEVTVSIAQSAMIYVQVYEMGVTEGTGPGVGVTAWVGISTEDTDPSTWTTWVPTTFNIQSGVNDEYVASVGSNLEPGTYYYASRVQLQDGPFIYGGFNEQGGNTWDGVTYVSGILNVLCDTTSPVGATEQVVVSLTDAVTLENIEVTGTDVVWYATEQDAIDGNNPLAMDTAVEEGVTYYATQTINGCTSVTSLAVTVTGVLNNGSFDVTSFNYYPNPVKDILTIQYSSEITSVAVFNMLGQKVMAKTPNTTDANLDMSVLSDGTYIVIINAGSMTKTIKIVKKQ</sequence>
<evidence type="ECO:0000256" key="2">
    <source>
        <dbReference type="SAM" id="Phobius"/>
    </source>
</evidence>
<dbReference type="SUPFAM" id="SSF81296">
    <property type="entry name" value="E set domains"/>
    <property type="match status" value="1"/>
</dbReference>
<dbReference type="OrthoDB" id="1447704at2"/>
<dbReference type="Gene3D" id="2.60.40.10">
    <property type="entry name" value="Immunoglobulins"/>
    <property type="match status" value="3"/>
</dbReference>
<dbReference type="InterPro" id="IPR045474">
    <property type="entry name" value="GEVED"/>
</dbReference>
<reference evidence="4 5" key="1">
    <citation type="submission" date="2018-07" db="EMBL/GenBank/DDBJ databases">
        <title>Complete genome sequence of Flavobacterium arcticum type strain SM1502T.</title>
        <authorList>
            <person name="Li Y."/>
            <person name="Li D.-D."/>
        </authorList>
    </citation>
    <scope>NUCLEOTIDE SEQUENCE [LARGE SCALE GENOMIC DNA]</scope>
    <source>
        <strain evidence="4 5">SM1502</strain>
    </source>
</reference>
<proteinExistence type="predicted"/>
<evidence type="ECO:0000259" key="3">
    <source>
        <dbReference type="PROSITE" id="PS50853"/>
    </source>
</evidence>
<keyword evidence="2" id="KW-1133">Transmembrane helix</keyword>
<feature type="transmembrane region" description="Helical" evidence="2">
    <location>
        <begin position="15"/>
        <end position="36"/>
    </location>
</feature>
<dbReference type="KEGG" id="fat:DVK85_08865"/>
<dbReference type="EMBL" id="CP031188">
    <property type="protein sequence ID" value="AXG74334.1"/>
    <property type="molecule type" value="Genomic_DNA"/>
</dbReference>
<gene>
    <name evidence="4" type="ORF">DVK85_08865</name>
</gene>
<dbReference type="SMART" id="SM00060">
    <property type="entry name" value="FN3"/>
    <property type="match status" value="2"/>
</dbReference>
<dbReference type="PROSITE" id="PS50853">
    <property type="entry name" value="FN3"/>
    <property type="match status" value="2"/>
</dbReference>
<dbReference type="InterPro" id="IPR013783">
    <property type="entry name" value="Ig-like_fold"/>
</dbReference>
<dbReference type="Proteomes" id="UP000253951">
    <property type="component" value="Chromosome"/>
</dbReference>
<dbReference type="SUPFAM" id="SSF49265">
    <property type="entry name" value="Fibronectin type III"/>
    <property type="match status" value="1"/>
</dbReference>
<dbReference type="InterPro" id="IPR003961">
    <property type="entry name" value="FN3_dom"/>
</dbReference>
<dbReference type="Pfam" id="PF19081">
    <property type="entry name" value="Ig_7"/>
    <property type="match status" value="1"/>
</dbReference>
<organism evidence="4 5">
    <name type="scientific">Flavobacterium arcticum</name>
    <dbReference type="NCBI Taxonomy" id="1784713"/>
    <lineage>
        <taxon>Bacteria</taxon>
        <taxon>Pseudomonadati</taxon>
        <taxon>Bacteroidota</taxon>
        <taxon>Flavobacteriia</taxon>
        <taxon>Flavobacteriales</taxon>
        <taxon>Flavobacteriaceae</taxon>
        <taxon>Flavobacterium</taxon>
    </lineage>
</organism>
<dbReference type="Gene3D" id="2.60.120.200">
    <property type="match status" value="1"/>
</dbReference>
<dbReference type="InterPro" id="IPR044023">
    <property type="entry name" value="Ig_7"/>
</dbReference>
<feature type="domain" description="Fibronectin type-III" evidence="3">
    <location>
        <begin position="263"/>
        <end position="357"/>
    </location>
</feature>
<accession>A0A345HCM4</accession>
<keyword evidence="2" id="KW-0472">Membrane</keyword>
<protein>
    <submittedName>
        <fullName evidence="4">T9SS C-terminal target domain-containing protein</fullName>
    </submittedName>
</protein>
<name>A0A345HCM4_9FLAO</name>
<evidence type="ECO:0000313" key="5">
    <source>
        <dbReference type="Proteomes" id="UP000253951"/>
    </source>
</evidence>
<dbReference type="Pfam" id="PF20009">
    <property type="entry name" value="GEVED"/>
    <property type="match status" value="2"/>
</dbReference>
<dbReference type="InterPro" id="IPR014756">
    <property type="entry name" value="Ig_E-set"/>
</dbReference>
<feature type="transmembrane region" description="Helical" evidence="2">
    <location>
        <begin position="57"/>
        <end position="76"/>
    </location>
</feature>
<dbReference type="InterPro" id="IPR026444">
    <property type="entry name" value="Secre_tail"/>
</dbReference>
<keyword evidence="1" id="KW-0732">Signal</keyword>
<dbReference type="CDD" id="cd00063">
    <property type="entry name" value="FN3"/>
    <property type="match status" value="1"/>
</dbReference>
<dbReference type="NCBIfam" id="TIGR04183">
    <property type="entry name" value="Por_Secre_tail"/>
    <property type="match status" value="1"/>
</dbReference>
<dbReference type="InterPro" id="IPR036116">
    <property type="entry name" value="FN3_sf"/>
</dbReference>